<feature type="compositionally biased region" description="Acidic residues" evidence="1">
    <location>
        <begin position="8"/>
        <end position="19"/>
    </location>
</feature>
<sequence length="72" mass="8494">NEDHLIYEDSEDKDNEFDENATGFDKDKEYNKPPDEDEKSGEGEESNEDKKSNKDENIDKYNRWPECYVVIG</sequence>
<keyword evidence="3" id="KW-1185">Reference proteome</keyword>
<feature type="compositionally biased region" description="Basic and acidic residues" evidence="1">
    <location>
        <begin position="48"/>
        <end position="62"/>
    </location>
</feature>
<proteinExistence type="predicted"/>
<comment type="caution">
    <text evidence="2">The sequence shown here is derived from an EMBL/GenBank/DDBJ whole genome shotgun (WGS) entry which is preliminary data.</text>
</comment>
<feature type="region of interest" description="Disordered" evidence="1">
    <location>
        <begin position="1"/>
        <end position="62"/>
    </location>
</feature>
<organism evidence="2 3">
    <name type="scientific">Gigaspora margarita</name>
    <dbReference type="NCBI Taxonomy" id="4874"/>
    <lineage>
        <taxon>Eukaryota</taxon>
        <taxon>Fungi</taxon>
        <taxon>Fungi incertae sedis</taxon>
        <taxon>Mucoromycota</taxon>
        <taxon>Glomeromycotina</taxon>
        <taxon>Glomeromycetes</taxon>
        <taxon>Diversisporales</taxon>
        <taxon>Gigasporaceae</taxon>
        <taxon>Gigaspora</taxon>
    </lineage>
</organism>
<protein>
    <submittedName>
        <fullName evidence="2">15685_t:CDS:1</fullName>
    </submittedName>
</protein>
<evidence type="ECO:0000313" key="3">
    <source>
        <dbReference type="Proteomes" id="UP000789901"/>
    </source>
</evidence>
<dbReference type="EMBL" id="CAJVQB010061949">
    <property type="protein sequence ID" value="CAG8840073.1"/>
    <property type="molecule type" value="Genomic_DNA"/>
</dbReference>
<feature type="non-terminal residue" evidence="2">
    <location>
        <position position="1"/>
    </location>
</feature>
<evidence type="ECO:0000313" key="2">
    <source>
        <dbReference type="EMBL" id="CAG8840073.1"/>
    </source>
</evidence>
<evidence type="ECO:0000256" key="1">
    <source>
        <dbReference type="SAM" id="MobiDB-lite"/>
    </source>
</evidence>
<gene>
    <name evidence="2" type="ORF">GMARGA_LOCUS34740</name>
</gene>
<accession>A0ABN7WUF1</accession>
<reference evidence="2 3" key="1">
    <citation type="submission" date="2021-06" db="EMBL/GenBank/DDBJ databases">
        <authorList>
            <person name="Kallberg Y."/>
            <person name="Tangrot J."/>
            <person name="Rosling A."/>
        </authorList>
    </citation>
    <scope>NUCLEOTIDE SEQUENCE [LARGE SCALE GENOMIC DNA]</scope>
    <source>
        <strain evidence="2 3">120-4 pot B 10/14</strain>
    </source>
</reference>
<feature type="compositionally biased region" description="Basic and acidic residues" evidence="1">
    <location>
        <begin position="24"/>
        <end position="34"/>
    </location>
</feature>
<dbReference type="Proteomes" id="UP000789901">
    <property type="component" value="Unassembled WGS sequence"/>
</dbReference>
<feature type="compositionally biased region" description="Acidic residues" evidence="1">
    <location>
        <begin position="35"/>
        <end position="47"/>
    </location>
</feature>
<name>A0ABN7WUF1_GIGMA</name>